<dbReference type="RefSeq" id="WP_344926167.1">
    <property type="nucleotide sequence ID" value="NZ_BAAAYK010000038.1"/>
</dbReference>
<dbReference type="InterPro" id="IPR023213">
    <property type="entry name" value="CAT-like_dom_sf"/>
</dbReference>
<gene>
    <name evidence="2" type="ORF">GCM10020366_23390</name>
</gene>
<dbReference type="SUPFAM" id="SSF52777">
    <property type="entry name" value="CoA-dependent acyltransferases"/>
    <property type="match status" value="2"/>
</dbReference>
<dbReference type="Proteomes" id="UP001500483">
    <property type="component" value="Unassembled WGS sequence"/>
</dbReference>
<evidence type="ECO:0000313" key="3">
    <source>
        <dbReference type="Proteomes" id="UP001500483"/>
    </source>
</evidence>
<comment type="caution">
    <text evidence="2">The sequence shown here is derived from an EMBL/GenBank/DDBJ whole genome shotgun (WGS) entry which is preliminary data.</text>
</comment>
<organism evidence="2 3">
    <name type="scientific">Saccharopolyspora gregorii</name>
    <dbReference type="NCBI Taxonomy" id="33914"/>
    <lineage>
        <taxon>Bacteria</taxon>
        <taxon>Bacillati</taxon>
        <taxon>Actinomycetota</taxon>
        <taxon>Actinomycetes</taxon>
        <taxon>Pseudonocardiales</taxon>
        <taxon>Pseudonocardiaceae</taxon>
        <taxon>Saccharopolyspora</taxon>
    </lineage>
</organism>
<evidence type="ECO:0000259" key="1">
    <source>
        <dbReference type="Pfam" id="PF00668"/>
    </source>
</evidence>
<name>A0ABP6RN64_9PSEU</name>
<sequence>MHVTTTSAFDPPPGEVVEWTAFPLPGHEFAPSEVPPSLNQRFHLDGVRAGGAPQWLAVAFDLPGEPDTAALEVAFGRWVRRHPGLLSRFAEHGGEFHRAVLAPDAVALRRREAGAFPSSAAVRAHLARQFAERCHPLRWPPFLLGAIRHERGMTAFAAFDHSCADAQSMAVVAHEVQVLHRAAVRGEEAALPAVGDFVDHCAAEHAAVTAARVGAVRTAPGPEWDAPGPEVLDAPPAPEVEHPAVTYWRDFLLERGGTTPGFPLELGVRPGEPVPQRSTTGRLLDAECADAFDAACRSAAGSAFTGLLAAAGLALRELGAADRIGLLVPLHTRHEPRWRHAVGWFTTNAPIAFNVVEGRFAETHTHAKVAFREALGTLGVPLPNVLAAVAEDYRRERRDVFMLSYVDYRAMPVSLEFPESRPRHISSETVADDVQLWVSRTDDGLFLRARFPGTPAAEAAVRGFRARLVAVLTAAARRPVAVRTG</sequence>
<dbReference type="Gene3D" id="3.30.559.10">
    <property type="entry name" value="Chloramphenicol acetyltransferase-like domain"/>
    <property type="match status" value="1"/>
</dbReference>
<evidence type="ECO:0000313" key="2">
    <source>
        <dbReference type="EMBL" id="GAA3357025.1"/>
    </source>
</evidence>
<proteinExistence type="predicted"/>
<dbReference type="EMBL" id="BAAAYK010000038">
    <property type="protein sequence ID" value="GAA3357025.1"/>
    <property type="molecule type" value="Genomic_DNA"/>
</dbReference>
<reference evidence="3" key="1">
    <citation type="journal article" date="2019" name="Int. J. Syst. Evol. Microbiol.">
        <title>The Global Catalogue of Microorganisms (GCM) 10K type strain sequencing project: providing services to taxonomists for standard genome sequencing and annotation.</title>
        <authorList>
            <consortium name="The Broad Institute Genomics Platform"/>
            <consortium name="The Broad Institute Genome Sequencing Center for Infectious Disease"/>
            <person name="Wu L."/>
            <person name="Ma J."/>
        </authorList>
    </citation>
    <scope>NUCLEOTIDE SEQUENCE [LARGE SCALE GENOMIC DNA]</scope>
    <source>
        <strain evidence="3">JCM 9687</strain>
    </source>
</reference>
<protein>
    <submittedName>
        <fullName evidence="2">Condensation domain-containing protein</fullName>
    </submittedName>
</protein>
<dbReference type="Pfam" id="PF00668">
    <property type="entry name" value="Condensation"/>
    <property type="match status" value="1"/>
</dbReference>
<dbReference type="Gene3D" id="3.30.559.30">
    <property type="entry name" value="Nonribosomal peptide synthetase, condensation domain"/>
    <property type="match status" value="1"/>
</dbReference>
<keyword evidence="3" id="KW-1185">Reference proteome</keyword>
<accession>A0ABP6RN64</accession>
<dbReference type="InterPro" id="IPR001242">
    <property type="entry name" value="Condensation_dom"/>
</dbReference>
<feature type="domain" description="Condensation" evidence="1">
    <location>
        <begin position="246"/>
        <end position="401"/>
    </location>
</feature>